<dbReference type="Proteomes" id="UP000319731">
    <property type="component" value="Unassembled WGS sequence"/>
</dbReference>
<keyword evidence="5" id="KW-0732">Signal</keyword>
<evidence type="ECO:0000256" key="1">
    <source>
        <dbReference type="ARBA" id="ARBA00022443"/>
    </source>
</evidence>
<evidence type="ECO:0000313" key="7">
    <source>
        <dbReference type="EMBL" id="TPX33194.1"/>
    </source>
</evidence>
<dbReference type="InterPro" id="IPR001452">
    <property type="entry name" value="SH3_domain"/>
</dbReference>
<dbReference type="SUPFAM" id="SSF50044">
    <property type="entry name" value="SH3-domain"/>
    <property type="match status" value="1"/>
</dbReference>
<evidence type="ECO:0000256" key="4">
    <source>
        <dbReference type="SAM" id="Phobius"/>
    </source>
</evidence>
<evidence type="ECO:0000313" key="8">
    <source>
        <dbReference type="Proteomes" id="UP000319731"/>
    </source>
</evidence>
<dbReference type="EMBL" id="QEAO01000022">
    <property type="protein sequence ID" value="TPX33194.1"/>
    <property type="molecule type" value="Genomic_DNA"/>
</dbReference>
<dbReference type="InterPro" id="IPR036028">
    <property type="entry name" value="SH3-like_dom_sf"/>
</dbReference>
<feature type="region of interest" description="Disordered" evidence="3">
    <location>
        <begin position="426"/>
        <end position="474"/>
    </location>
</feature>
<keyword evidence="4" id="KW-0812">Transmembrane</keyword>
<protein>
    <recommendedName>
        <fullName evidence="6">SH3 domain-containing protein</fullName>
    </recommendedName>
</protein>
<feature type="domain" description="SH3" evidence="6">
    <location>
        <begin position="338"/>
        <end position="399"/>
    </location>
</feature>
<organism evidence="7 8">
    <name type="scientific">Synchytrium microbalum</name>
    <dbReference type="NCBI Taxonomy" id="1806994"/>
    <lineage>
        <taxon>Eukaryota</taxon>
        <taxon>Fungi</taxon>
        <taxon>Fungi incertae sedis</taxon>
        <taxon>Chytridiomycota</taxon>
        <taxon>Chytridiomycota incertae sedis</taxon>
        <taxon>Chytridiomycetes</taxon>
        <taxon>Synchytriales</taxon>
        <taxon>Synchytriaceae</taxon>
        <taxon>Synchytrium</taxon>
    </lineage>
</organism>
<evidence type="ECO:0000256" key="3">
    <source>
        <dbReference type="SAM" id="MobiDB-lite"/>
    </source>
</evidence>
<dbReference type="PROSITE" id="PS50002">
    <property type="entry name" value="SH3"/>
    <property type="match status" value="1"/>
</dbReference>
<evidence type="ECO:0000259" key="6">
    <source>
        <dbReference type="PROSITE" id="PS50002"/>
    </source>
</evidence>
<keyword evidence="4" id="KW-1133">Transmembrane helix</keyword>
<keyword evidence="4" id="KW-0472">Membrane</keyword>
<feature type="transmembrane region" description="Helical" evidence="4">
    <location>
        <begin position="233"/>
        <end position="256"/>
    </location>
</feature>
<dbReference type="SMART" id="SM00326">
    <property type="entry name" value="SH3"/>
    <property type="match status" value="1"/>
</dbReference>
<evidence type="ECO:0000256" key="5">
    <source>
        <dbReference type="SAM" id="SignalP"/>
    </source>
</evidence>
<sequence>MTIITLLLLIIPTAIAQNCFQLTGSTTCSQFSNDFIAPAAGYTDVNSFDAYMRGRFDNNSIYSQSFAASYGCPNYNGTGQRYHISTFCALLVSQSATAGCTPPTKMLCSATCSAAISSLTNLFANPAICKASPDTASSASRTLTLGYYKTLCSTGTSTTTGCVAAESSVLETTRCGFFTMAEFTAYCAATPADTCCTGGGPTGTTVTVAGTTTAPVATMTMAATNNKIFGQSFFTIASAIIVTVLTVISIVGCCMLGRRKGITDWGEATKNMLGMKKKNKVEIEGGYGSRKHDSYQDKDISYSPAALASSGAVTPVTAAHVKGGNGSKGIFQKFFGKKNVETHRAIANYIPTLEDEIQISVDDEVHIIESYDDGWAMGRNVTIKREGVFPLACLGLDEHLNPARVSVANESSNDAYMTTMRRRSSLYTSNHPSHPPSMYSDYKAPKKAYGGNSHNNTGNNKNPRYTASSEQSFL</sequence>
<dbReference type="OrthoDB" id="2163411at2759"/>
<accession>A0A507C4Z9</accession>
<dbReference type="Pfam" id="PF00018">
    <property type="entry name" value="SH3_1"/>
    <property type="match status" value="1"/>
</dbReference>
<reference evidence="7 8" key="1">
    <citation type="journal article" date="2019" name="Sci. Rep.">
        <title>Comparative genomics of chytrid fungi reveal insights into the obligate biotrophic and pathogenic lifestyle of Synchytrium endobioticum.</title>
        <authorList>
            <person name="van de Vossenberg B.T.L.H."/>
            <person name="Warris S."/>
            <person name="Nguyen H.D.T."/>
            <person name="van Gent-Pelzer M.P.E."/>
            <person name="Joly D.L."/>
            <person name="van de Geest H.C."/>
            <person name="Bonants P.J.M."/>
            <person name="Smith D.S."/>
            <person name="Levesque C.A."/>
            <person name="van der Lee T.A.J."/>
        </authorList>
    </citation>
    <scope>NUCLEOTIDE SEQUENCE [LARGE SCALE GENOMIC DNA]</scope>
    <source>
        <strain evidence="7 8">JEL517</strain>
    </source>
</reference>
<dbReference type="GeneID" id="42005099"/>
<keyword evidence="8" id="KW-1185">Reference proteome</keyword>
<feature type="compositionally biased region" description="Polar residues" evidence="3">
    <location>
        <begin position="463"/>
        <end position="474"/>
    </location>
</feature>
<dbReference type="RefSeq" id="XP_031024236.1">
    <property type="nucleotide sequence ID" value="XM_031169802.1"/>
</dbReference>
<feature type="compositionally biased region" description="Low complexity" evidence="3">
    <location>
        <begin position="450"/>
        <end position="462"/>
    </location>
</feature>
<comment type="caution">
    <text evidence="7">The sequence shown here is derived from an EMBL/GenBank/DDBJ whole genome shotgun (WGS) entry which is preliminary data.</text>
</comment>
<dbReference type="AlphaFoldDB" id="A0A507C4Z9"/>
<dbReference type="Gene3D" id="2.30.30.40">
    <property type="entry name" value="SH3 Domains"/>
    <property type="match status" value="1"/>
</dbReference>
<feature type="chain" id="PRO_5021413696" description="SH3 domain-containing protein" evidence="5">
    <location>
        <begin position="17"/>
        <end position="474"/>
    </location>
</feature>
<name>A0A507C4Z9_9FUNG</name>
<dbReference type="STRING" id="1806994.A0A507C4Z9"/>
<gene>
    <name evidence="7" type="ORF">SmJEL517_g03874</name>
</gene>
<evidence type="ECO:0000256" key="2">
    <source>
        <dbReference type="PROSITE-ProRule" id="PRU00192"/>
    </source>
</evidence>
<feature type="signal peptide" evidence="5">
    <location>
        <begin position="1"/>
        <end position="16"/>
    </location>
</feature>
<keyword evidence="1 2" id="KW-0728">SH3 domain</keyword>
<proteinExistence type="predicted"/>